<dbReference type="Proteomes" id="UP001380186">
    <property type="component" value="Chromosome"/>
</dbReference>
<dbReference type="Pfam" id="PF10593">
    <property type="entry name" value="Z1"/>
    <property type="match status" value="1"/>
</dbReference>
<dbReference type="EMBL" id="AP029022">
    <property type="protein sequence ID" value="BEV04579.1"/>
    <property type="molecule type" value="Genomic_DNA"/>
</dbReference>
<evidence type="ECO:0000256" key="1">
    <source>
        <dbReference type="SAM" id="MobiDB-lite"/>
    </source>
</evidence>
<evidence type="ECO:0000313" key="4">
    <source>
        <dbReference type="Proteomes" id="UP001380186"/>
    </source>
</evidence>
<name>A0ABN7CE08_9FLAO</name>
<protein>
    <submittedName>
        <fullName evidence="3">Z1 domain-containing protein</fullName>
    </submittedName>
</protein>
<keyword evidence="4" id="KW-1185">Reference proteome</keyword>
<proteinExistence type="predicted"/>
<dbReference type="InterPro" id="IPR018310">
    <property type="entry name" value="Put_endonuclease_Z1-dom"/>
</dbReference>
<evidence type="ECO:0000259" key="2">
    <source>
        <dbReference type="Pfam" id="PF10593"/>
    </source>
</evidence>
<gene>
    <name evidence="3" type="ORF">CRDW_19530</name>
</gene>
<feature type="domain" description="Putative endonuclease Z1" evidence="2">
    <location>
        <begin position="471"/>
        <end position="715"/>
    </location>
</feature>
<dbReference type="SUPFAM" id="SSF52540">
    <property type="entry name" value="P-loop containing nucleoside triphosphate hydrolases"/>
    <property type="match status" value="1"/>
</dbReference>
<sequence>MDRKHIDILKLLLNKHSKDLDFNEIHTETFRGKVLNDFGMMLSVFETTLSADDEAKYFDLSLNEFLHENPITVNLSQSLVKKRKHWLTDERKEKAGWINEQNPLASYRTRYLEYLRKIGRAEKVVEEVAESSLSILEKIEDPLVHHPFQKKGLVVGSVQSGKTGNFNAVINSSIDLGYRLIIVLSGGMEDLRRQTQERIQKEVEGREIKQGVWNGVGNIAKFGGQHIKREQIIIPTSLDKDFNLGLTDADFALDKINVLVCKKNSSILKNILIWLKRFATKEVIDNIPLLIIDDEADNASLNNLGHKGKEEATKINLQIRCILSLFSKSSYIGYTATPFANILQDRNSKPENNYKIIDRGEEYNFSPIGNLFPEDFIELLSPPSNYVGPKNFFETKISDIKKIPSLITVINDWYNEFPYRVRKDDPDIPYTKTVEELSAEYGSEMLARKEIRLDSRAATKYDNFPKDLPESLKDAVKCFIISCAVRLKRKPNMKDSVLFQKHNSMLIHISRFTFWQNKTTELLNGYFDKLKKALNNEPVNSTVYNDLRRVWNKYYIESIEQGIVKDYLPEGYTDEFMTPVDFDGVLNHLIAAVNGIEIVCANSESKFTLDYSNEPKQYIVVGGNRLSRGFTLEGLTVNYFVRDTNYADSLLQMGRWFGYRPGYLDCCKLFTTVDTIESFDFSTGVIEDIEAQFSKMSSKDRTPAEFAIKVMNDPDVIKITRPSILKNAQTIRWSYSDKLDQTTKFQIDKNRIESAWSNFVNYFGEKKYMDFGKAENPTIKYFETDVEEICKILSMPNAFVNPNHYDPLIAFIKDVSKENGLLNKWSVGIKISGRGDKISSDILGFPIEPAIRNVKENKYDDVRIKNTFIASGDSSNIITAGSDFAFALTEEQKLTAEQKFRDEKEGKSTYPEKIYRNSLDKTRGVLIIYPIDIKTLVKNNDLSDYFHSKEINENTPPFLGFAVGIPDLGDDFEKEYFVQKGFLDEHGNIIKDFVVDESSEDPEDSGTDDAQFDDEYTELVHE</sequence>
<reference evidence="3 4" key="1">
    <citation type="journal article" date="2020" name="Microbes Environ.">
        <title>Synthetic bacterial community of duckweed: a simple and stable system to study plant-microbe interactions.</title>
        <authorList>
            <person name="Ishizawa H."/>
            <person name="Tada M."/>
            <person name="Kuroda M."/>
            <person name="Inoue D."/>
            <person name="Futamata H."/>
            <person name="Ike M."/>
        </authorList>
    </citation>
    <scope>NUCLEOTIDE SEQUENCE [LARGE SCALE GENOMIC DNA]</scope>
    <source>
        <strain evidence="3 4">DW100</strain>
    </source>
</reference>
<evidence type="ECO:0000313" key="3">
    <source>
        <dbReference type="EMBL" id="BEV04579.1"/>
    </source>
</evidence>
<dbReference type="InterPro" id="IPR027417">
    <property type="entry name" value="P-loop_NTPase"/>
</dbReference>
<organism evidence="3 4">
    <name type="scientific">Chryseobacterium gambrini</name>
    <dbReference type="NCBI Taxonomy" id="373672"/>
    <lineage>
        <taxon>Bacteria</taxon>
        <taxon>Pseudomonadati</taxon>
        <taxon>Bacteroidota</taxon>
        <taxon>Flavobacteriia</taxon>
        <taxon>Flavobacteriales</taxon>
        <taxon>Weeksellaceae</taxon>
        <taxon>Chryseobacterium group</taxon>
        <taxon>Chryseobacterium</taxon>
    </lineage>
</organism>
<dbReference type="RefSeq" id="WP_338615145.1">
    <property type="nucleotide sequence ID" value="NZ_AP029022.1"/>
</dbReference>
<feature type="region of interest" description="Disordered" evidence="1">
    <location>
        <begin position="996"/>
        <end position="1022"/>
    </location>
</feature>
<accession>A0ABN7CE08</accession>